<evidence type="ECO:0000256" key="1">
    <source>
        <dbReference type="SAM" id="MobiDB-lite"/>
    </source>
</evidence>
<feature type="region of interest" description="Disordered" evidence="1">
    <location>
        <begin position="174"/>
        <end position="194"/>
    </location>
</feature>
<reference evidence="2 3" key="1">
    <citation type="submission" date="2024-09" db="EMBL/GenBank/DDBJ databases">
        <title>Chromosome-scale assembly of Riccia sorocarpa.</title>
        <authorList>
            <person name="Paukszto L."/>
        </authorList>
    </citation>
    <scope>NUCLEOTIDE SEQUENCE [LARGE SCALE GENOMIC DNA]</scope>
    <source>
        <strain evidence="2">LP-2024</strain>
        <tissue evidence="2">Aerial parts of the thallus</tissue>
    </source>
</reference>
<evidence type="ECO:0000313" key="3">
    <source>
        <dbReference type="Proteomes" id="UP001633002"/>
    </source>
</evidence>
<keyword evidence="3" id="KW-1185">Reference proteome</keyword>
<dbReference type="InterPro" id="IPR025322">
    <property type="entry name" value="PADRE_dom"/>
</dbReference>
<protein>
    <submittedName>
        <fullName evidence="2">Uncharacterized protein</fullName>
    </submittedName>
</protein>
<dbReference type="AlphaFoldDB" id="A0ABD3ILB6"/>
<dbReference type="EMBL" id="JBJQOH010000001">
    <property type="protein sequence ID" value="KAL3702304.1"/>
    <property type="molecule type" value="Genomic_DNA"/>
</dbReference>
<evidence type="ECO:0000313" key="2">
    <source>
        <dbReference type="EMBL" id="KAL3702304.1"/>
    </source>
</evidence>
<feature type="region of interest" description="Disordered" evidence="1">
    <location>
        <begin position="263"/>
        <end position="290"/>
    </location>
</feature>
<dbReference type="Proteomes" id="UP001633002">
    <property type="component" value="Unassembled WGS sequence"/>
</dbReference>
<accession>A0ABD3ILB6</accession>
<feature type="region of interest" description="Disordered" evidence="1">
    <location>
        <begin position="221"/>
        <end position="247"/>
    </location>
</feature>
<sequence>MDLPCMQTSSANQATHANRAYESDCGCMNSSRLKVVRVVRPDGKYEQFAEPMEVSELMCMYPGYLVMLCSSMERQVGTLSKVMIMRPGQELTAGQSYLLHPIPSHHLKSTIFRTPSISKSLVVPLGPESGGPGLDQALTTRRPMKLKKLSTKKTKRLEDFKELCVNFLQPLQPAAGGVSPRAGEPSSSSISSSNIGDYSPSITAYASARRVMLGNRICEAPHSPLLDSRTGNSNSLDSSDDTPRPSLSVSWWKPALDSIPESPLSVQSFGGDHDLQSRNPTGYHLLVDDR</sequence>
<gene>
    <name evidence="2" type="ORF">R1sor_020326</name>
</gene>
<dbReference type="Pfam" id="PF14009">
    <property type="entry name" value="PADRE"/>
    <property type="match status" value="1"/>
</dbReference>
<name>A0ABD3ILB6_9MARC</name>
<comment type="caution">
    <text evidence="2">The sequence shown here is derived from an EMBL/GenBank/DDBJ whole genome shotgun (WGS) entry which is preliminary data.</text>
</comment>
<organism evidence="2 3">
    <name type="scientific">Riccia sorocarpa</name>
    <dbReference type="NCBI Taxonomy" id="122646"/>
    <lineage>
        <taxon>Eukaryota</taxon>
        <taxon>Viridiplantae</taxon>
        <taxon>Streptophyta</taxon>
        <taxon>Embryophyta</taxon>
        <taxon>Marchantiophyta</taxon>
        <taxon>Marchantiopsida</taxon>
        <taxon>Marchantiidae</taxon>
        <taxon>Marchantiales</taxon>
        <taxon>Ricciaceae</taxon>
        <taxon>Riccia</taxon>
    </lineage>
</organism>
<proteinExistence type="predicted"/>